<accession>A0A0K9NHH8</accession>
<dbReference type="InterPro" id="IPR001214">
    <property type="entry name" value="SET_dom"/>
</dbReference>
<organism evidence="5 6">
    <name type="scientific">Zostera marina</name>
    <name type="common">Eelgrass</name>
    <dbReference type="NCBI Taxonomy" id="29655"/>
    <lineage>
        <taxon>Eukaryota</taxon>
        <taxon>Viridiplantae</taxon>
        <taxon>Streptophyta</taxon>
        <taxon>Embryophyta</taxon>
        <taxon>Tracheophyta</taxon>
        <taxon>Spermatophyta</taxon>
        <taxon>Magnoliopsida</taxon>
        <taxon>Liliopsida</taxon>
        <taxon>Zosteraceae</taxon>
        <taxon>Zostera</taxon>
    </lineage>
</organism>
<keyword evidence="1" id="KW-0489">Methyltransferase</keyword>
<dbReference type="CDD" id="cd10527">
    <property type="entry name" value="SET_LSMT"/>
    <property type="match status" value="1"/>
</dbReference>
<dbReference type="InterPro" id="IPR015353">
    <property type="entry name" value="Rubisco_LSMT_subst-bd"/>
</dbReference>
<comment type="caution">
    <text evidence="5">The sequence shown here is derived from an EMBL/GenBank/DDBJ whole genome shotgun (WGS) entry which is preliminary data.</text>
</comment>
<dbReference type="PROSITE" id="PS50280">
    <property type="entry name" value="SET"/>
    <property type="match status" value="1"/>
</dbReference>
<dbReference type="InterPro" id="IPR050600">
    <property type="entry name" value="SETD3_SETD6_MTase"/>
</dbReference>
<evidence type="ECO:0000259" key="4">
    <source>
        <dbReference type="PROSITE" id="PS50280"/>
    </source>
</evidence>
<dbReference type="SUPFAM" id="SSF82199">
    <property type="entry name" value="SET domain"/>
    <property type="match status" value="1"/>
</dbReference>
<gene>
    <name evidence="5" type="ORF">ZOSMA_98G00180</name>
</gene>
<dbReference type="SUPFAM" id="SSF81822">
    <property type="entry name" value="RuBisCo LSMT C-terminal, substrate-binding domain"/>
    <property type="match status" value="1"/>
</dbReference>
<dbReference type="PANTHER" id="PTHR13271">
    <property type="entry name" value="UNCHARACTERIZED PUTATIVE METHYLTRANSFERASE"/>
    <property type="match status" value="1"/>
</dbReference>
<reference evidence="6" key="1">
    <citation type="journal article" date="2016" name="Nature">
        <title>The genome of the seagrass Zostera marina reveals angiosperm adaptation to the sea.</title>
        <authorList>
            <person name="Olsen J.L."/>
            <person name="Rouze P."/>
            <person name="Verhelst B."/>
            <person name="Lin Y.-C."/>
            <person name="Bayer T."/>
            <person name="Collen J."/>
            <person name="Dattolo E."/>
            <person name="De Paoli E."/>
            <person name="Dittami S."/>
            <person name="Maumus F."/>
            <person name="Michel G."/>
            <person name="Kersting A."/>
            <person name="Lauritano C."/>
            <person name="Lohaus R."/>
            <person name="Toepel M."/>
            <person name="Tonon T."/>
            <person name="Vanneste K."/>
            <person name="Amirebrahimi M."/>
            <person name="Brakel J."/>
            <person name="Bostroem C."/>
            <person name="Chovatia M."/>
            <person name="Grimwood J."/>
            <person name="Jenkins J.W."/>
            <person name="Jueterbock A."/>
            <person name="Mraz A."/>
            <person name="Stam W.T."/>
            <person name="Tice H."/>
            <person name="Bornberg-Bauer E."/>
            <person name="Green P.J."/>
            <person name="Pearson G.A."/>
            <person name="Procaccini G."/>
            <person name="Duarte C.M."/>
            <person name="Schmutz J."/>
            <person name="Reusch T.B.H."/>
            <person name="Van de Peer Y."/>
        </authorList>
    </citation>
    <scope>NUCLEOTIDE SEQUENCE [LARGE SCALE GENOMIC DNA]</scope>
    <source>
        <strain evidence="6">cv. Finnish</strain>
    </source>
</reference>
<evidence type="ECO:0000256" key="2">
    <source>
        <dbReference type="ARBA" id="ARBA00022679"/>
    </source>
</evidence>
<dbReference type="GO" id="GO:0016279">
    <property type="term" value="F:protein-lysine N-methyltransferase activity"/>
    <property type="evidence" value="ECO:0000318"/>
    <property type="project" value="GO_Central"/>
</dbReference>
<evidence type="ECO:0000313" key="5">
    <source>
        <dbReference type="EMBL" id="KMZ56194.1"/>
    </source>
</evidence>
<dbReference type="Proteomes" id="UP000036987">
    <property type="component" value="Unassembled WGS sequence"/>
</dbReference>
<dbReference type="PANTHER" id="PTHR13271:SF91">
    <property type="entry name" value="PROTEIN SET DOMAIN GROUP 40"/>
    <property type="match status" value="1"/>
</dbReference>
<dbReference type="Gene3D" id="3.90.1410.10">
    <property type="entry name" value="set domain protein methyltransferase, domain 1"/>
    <property type="match status" value="1"/>
</dbReference>
<dbReference type="InterPro" id="IPR046341">
    <property type="entry name" value="SET_dom_sf"/>
</dbReference>
<dbReference type="OMA" id="TFRSWLW"/>
<protein>
    <recommendedName>
        <fullName evidence="4">SET domain-containing protein</fullName>
    </recommendedName>
</protein>
<dbReference type="OrthoDB" id="441812at2759"/>
<dbReference type="STRING" id="29655.A0A0K9NHH8"/>
<evidence type="ECO:0000313" key="6">
    <source>
        <dbReference type="Proteomes" id="UP000036987"/>
    </source>
</evidence>
<dbReference type="InterPro" id="IPR036464">
    <property type="entry name" value="Rubisco_LSMT_subst-bd_sf"/>
</dbReference>
<evidence type="ECO:0000256" key="3">
    <source>
        <dbReference type="ARBA" id="ARBA00022691"/>
    </source>
</evidence>
<keyword evidence="3" id="KW-0949">S-adenosyl-L-methionine</keyword>
<dbReference type="Pfam" id="PF09273">
    <property type="entry name" value="Rubis-subs-bind"/>
    <property type="match status" value="1"/>
</dbReference>
<evidence type="ECO:0000256" key="1">
    <source>
        <dbReference type="ARBA" id="ARBA00022603"/>
    </source>
</evidence>
<dbReference type="EMBL" id="LFYR01002215">
    <property type="protein sequence ID" value="KMZ56194.1"/>
    <property type="molecule type" value="Genomic_DNA"/>
</dbReference>
<keyword evidence="2" id="KW-0808">Transferase</keyword>
<dbReference type="GO" id="GO:0032259">
    <property type="term" value="P:methylation"/>
    <property type="evidence" value="ECO:0007669"/>
    <property type="project" value="UniProtKB-KW"/>
</dbReference>
<name>A0A0K9NHH8_ZOSMR</name>
<dbReference type="Gene3D" id="3.90.1420.10">
    <property type="entry name" value="Rubisco LSMT, substrate-binding domain"/>
    <property type="match status" value="1"/>
</dbReference>
<proteinExistence type="predicted"/>
<keyword evidence="6" id="KW-1185">Reference proteome</keyword>
<dbReference type="AlphaFoldDB" id="A0A0K9NHH8"/>
<feature type="domain" description="SET" evidence="4">
    <location>
        <begin position="47"/>
        <end position="273"/>
    </location>
</feature>
<sequence>MEEGRTQACELENEEEGRLLEDFLLWAASIGITDSPPYSSPIGCLGDSIHLAQFPDAGGRGLAASRELKRQEIVLVVPRSALLTTENVLLRDPNLASFFQNHRRHLSPTQLLTVSLLFQVGKGKDSWWYPYLIQLPLSYDTLANFTQFEIQAFQVDYAIWIAEKAASKARVDWKQSLVLMQEIQLKPQLQTFKSWLWASSTVSSRALHVPWDPAGCLCPVGDLFNYAAPDEEDTEDTFSGRLTDGGYDEAKNSYCFYARKRYMKGEQVLLCYGTYTNLELLEHYGFLLASNPNEKSFIPLDPSMQQVSHCWPNESLYIHQDGTPSFALMASLRLLATPKSFRREIGHLVYAGVKVSSENETKVVKYLSEKCREVLDRFPTSHEDDRRILEAIGKILCNEEIEELEEIFRQSSEAQKAMVSGSLKARRRRMERWKLGVEWRANYKRDLVECVVGFCNGVVN</sequence>